<dbReference type="InterPro" id="IPR002346">
    <property type="entry name" value="Mopterin_DH_FAD-bd"/>
</dbReference>
<evidence type="ECO:0000313" key="3">
    <source>
        <dbReference type="WBParaSite" id="PgR037_g051_t01"/>
    </source>
</evidence>
<dbReference type="PROSITE" id="PS51387">
    <property type="entry name" value="FAD_PCMH"/>
    <property type="match status" value="1"/>
</dbReference>
<accession>A0A915BF12</accession>
<dbReference type="InterPro" id="IPR016167">
    <property type="entry name" value="FAD-bd_PCMH_sub1"/>
</dbReference>
<evidence type="ECO:0000259" key="1">
    <source>
        <dbReference type="PROSITE" id="PS51387"/>
    </source>
</evidence>
<dbReference type="FunFam" id="3.30.465.10:FF:000004">
    <property type="entry name" value="Xanthine dehydrogenase/oxidase"/>
    <property type="match status" value="1"/>
</dbReference>
<dbReference type="InterPro" id="IPR016169">
    <property type="entry name" value="FAD-bd_PCMH_sub2"/>
</dbReference>
<dbReference type="Proteomes" id="UP000887569">
    <property type="component" value="Unplaced"/>
</dbReference>
<feature type="domain" description="FAD-binding PCMH-type" evidence="1">
    <location>
        <begin position="56"/>
        <end position="243"/>
    </location>
</feature>
<dbReference type="PANTHER" id="PTHR45444">
    <property type="entry name" value="XANTHINE DEHYDROGENASE"/>
    <property type="match status" value="1"/>
</dbReference>
<evidence type="ECO:0000313" key="2">
    <source>
        <dbReference type="Proteomes" id="UP000887569"/>
    </source>
</evidence>
<proteinExistence type="predicted"/>
<keyword evidence="2" id="KW-1185">Reference proteome</keyword>
<dbReference type="WBParaSite" id="PgR037_g051_t01">
    <property type="protein sequence ID" value="PgR037_g051_t01"/>
    <property type="gene ID" value="PgR037_g051"/>
</dbReference>
<sequence length="250" mass="28312">MGEQCCKNKRGKCNIERNELRNLSSFDGCKNYDPNQQLIFPPELKVGGFSQKSFVVHHKDHHWYQPTSLAHALSLKASLPNARIIAGNSEVGIELKFRFIDVKHAINLKQIAELRGSHLDESQGAYLGMGLSLSEVQTTLKSYINELPEYKTRVFSVIVEMLHWFAGKHIRNMATIAGNIATASPISDLNPIWMAVNASVVAVSEKRGARCVPLDQKFFLAYRKTVIEDDEILTGIWIPYSNERQYFRAF</sequence>
<dbReference type="PANTHER" id="PTHR45444:SF3">
    <property type="entry name" value="XANTHINE DEHYDROGENASE"/>
    <property type="match status" value="1"/>
</dbReference>
<name>A0A915BF12_PARUN</name>
<dbReference type="Gene3D" id="3.30.465.10">
    <property type="match status" value="1"/>
</dbReference>
<dbReference type="Gene3D" id="3.30.43.10">
    <property type="entry name" value="Uridine Diphospho-n-acetylenolpyruvylglucosamine Reductase, domain 2"/>
    <property type="match status" value="1"/>
</dbReference>
<dbReference type="GO" id="GO:0071949">
    <property type="term" value="F:FAD binding"/>
    <property type="evidence" value="ECO:0007669"/>
    <property type="project" value="InterPro"/>
</dbReference>
<dbReference type="GO" id="GO:0016491">
    <property type="term" value="F:oxidoreductase activity"/>
    <property type="evidence" value="ECO:0007669"/>
    <property type="project" value="InterPro"/>
</dbReference>
<dbReference type="SUPFAM" id="SSF56176">
    <property type="entry name" value="FAD-binding/transporter-associated domain-like"/>
    <property type="match status" value="1"/>
</dbReference>
<organism evidence="2 3">
    <name type="scientific">Parascaris univalens</name>
    <name type="common">Nematode worm</name>
    <dbReference type="NCBI Taxonomy" id="6257"/>
    <lineage>
        <taxon>Eukaryota</taxon>
        <taxon>Metazoa</taxon>
        <taxon>Ecdysozoa</taxon>
        <taxon>Nematoda</taxon>
        <taxon>Chromadorea</taxon>
        <taxon>Rhabditida</taxon>
        <taxon>Spirurina</taxon>
        <taxon>Ascaridomorpha</taxon>
        <taxon>Ascaridoidea</taxon>
        <taxon>Ascarididae</taxon>
        <taxon>Parascaris</taxon>
    </lineage>
</organism>
<dbReference type="Pfam" id="PF00941">
    <property type="entry name" value="FAD_binding_5"/>
    <property type="match status" value="1"/>
</dbReference>
<dbReference type="AlphaFoldDB" id="A0A915BF12"/>
<protein>
    <submittedName>
        <fullName evidence="3">FAD-binding PCMH-type domain-containing protein</fullName>
    </submittedName>
</protein>
<dbReference type="GO" id="GO:0005506">
    <property type="term" value="F:iron ion binding"/>
    <property type="evidence" value="ECO:0007669"/>
    <property type="project" value="InterPro"/>
</dbReference>
<dbReference type="InterPro" id="IPR016166">
    <property type="entry name" value="FAD-bd_PCMH"/>
</dbReference>
<dbReference type="InterPro" id="IPR036318">
    <property type="entry name" value="FAD-bd_PCMH-like_sf"/>
</dbReference>
<dbReference type="InterPro" id="IPR016208">
    <property type="entry name" value="Ald_Oxase/xanthine_DH-like"/>
</dbReference>
<reference evidence="3" key="1">
    <citation type="submission" date="2022-11" db="UniProtKB">
        <authorList>
            <consortium name="WormBaseParasite"/>
        </authorList>
    </citation>
    <scope>IDENTIFICATION</scope>
</reference>